<keyword evidence="6 7" id="KW-0961">Cell wall biogenesis/degradation</keyword>
<feature type="active site" description="Proton donor/acceptor" evidence="7">
    <location>
        <position position="77"/>
    </location>
</feature>
<comment type="function">
    <text evidence="7">Provides the (R)-glutamate required for cell wall biosynthesis.</text>
</comment>
<evidence type="ECO:0000256" key="3">
    <source>
        <dbReference type="ARBA" id="ARBA00022960"/>
    </source>
</evidence>
<gene>
    <name evidence="8" type="primary">yrpC</name>
    <name evidence="7" type="synonym">murI</name>
    <name evidence="8" type="ORF">J2TS6_08750</name>
</gene>
<feature type="active site" description="Proton donor/acceptor" evidence="7">
    <location>
        <position position="189"/>
    </location>
</feature>
<feature type="binding site" evidence="7">
    <location>
        <begin position="190"/>
        <end position="191"/>
    </location>
    <ligand>
        <name>substrate</name>
    </ligand>
</feature>
<name>A0A919XC29_9BACL</name>
<dbReference type="GO" id="GO:0008881">
    <property type="term" value="F:glutamate racemase activity"/>
    <property type="evidence" value="ECO:0007669"/>
    <property type="project" value="UniProtKB-UniRule"/>
</dbReference>
<comment type="pathway">
    <text evidence="7">Cell wall biogenesis; peptidoglycan biosynthesis.</text>
</comment>
<evidence type="ECO:0000256" key="7">
    <source>
        <dbReference type="HAMAP-Rule" id="MF_00258"/>
    </source>
</evidence>
<comment type="catalytic activity">
    <reaction evidence="1 7">
        <text>L-glutamate = D-glutamate</text>
        <dbReference type="Rhea" id="RHEA:12813"/>
        <dbReference type="ChEBI" id="CHEBI:29985"/>
        <dbReference type="ChEBI" id="CHEBI:29986"/>
        <dbReference type="EC" id="5.1.1.3"/>
    </reaction>
</comment>
<comment type="similarity">
    <text evidence="7">Belongs to the aspartate/glutamate racemases family.</text>
</comment>
<accession>A0A919XC29</accession>
<dbReference type="AlphaFoldDB" id="A0A919XC29"/>
<dbReference type="Pfam" id="PF01177">
    <property type="entry name" value="Asp_Glu_race"/>
    <property type="match status" value="1"/>
</dbReference>
<dbReference type="EC" id="5.1.1.3" evidence="2 7"/>
<keyword evidence="3 7" id="KW-0133">Cell shape</keyword>
<evidence type="ECO:0000256" key="6">
    <source>
        <dbReference type="ARBA" id="ARBA00023316"/>
    </source>
</evidence>
<sequence length="274" mass="30951">MKNQVNNMRIALFDSGLGGLTVLSEAVKQLPEEDFLFFADTLHVPYGTKTKEQVQDFVRESLNQILQEDIKALVIACNTATGAAAAELRREYNFPIIGMEPAVKPAVEMNRDTGKRVLVAATPLTLHQSKYTQLVSRVDDHSIVDSLPLPELVAYCEAMQFDPDVIEAYFREKFASYDLNDYGTLVLGCTHFPFYKPLLRRILPAHMDIIDGSRGTVRRLRQVLAERKLLGSKGNGDIRFACSSREPEYLRKMQQAFELYRSRETVNEGEKVTG</sequence>
<dbReference type="PANTHER" id="PTHR21198:SF3">
    <property type="entry name" value="GLUTAMATE RACEMASE"/>
    <property type="match status" value="1"/>
</dbReference>
<dbReference type="GO" id="GO:0009252">
    <property type="term" value="P:peptidoglycan biosynthetic process"/>
    <property type="evidence" value="ECO:0007669"/>
    <property type="project" value="UniProtKB-UniRule"/>
</dbReference>
<keyword evidence="4 7" id="KW-0573">Peptidoglycan synthesis</keyword>
<dbReference type="InterPro" id="IPR001920">
    <property type="entry name" value="Asp/Glu_race"/>
</dbReference>
<evidence type="ECO:0000313" key="8">
    <source>
        <dbReference type="EMBL" id="GIO29734.1"/>
    </source>
</evidence>
<dbReference type="EMBL" id="BORQ01000001">
    <property type="protein sequence ID" value="GIO29734.1"/>
    <property type="molecule type" value="Genomic_DNA"/>
</dbReference>
<dbReference type="InterPro" id="IPR004391">
    <property type="entry name" value="Glu_race"/>
</dbReference>
<dbReference type="HAMAP" id="MF_00258">
    <property type="entry name" value="Glu_racemase"/>
    <property type="match status" value="1"/>
</dbReference>
<dbReference type="Proteomes" id="UP000679779">
    <property type="component" value="Unassembled WGS sequence"/>
</dbReference>
<feature type="binding site" evidence="7">
    <location>
        <begin position="14"/>
        <end position="15"/>
    </location>
    <ligand>
        <name>substrate</name>
    </ligand>
</feature>
<feature type="binding site" evidence="7">
    <location>
        <begin position="46"/>
        <end position="47"/>
    </location>
    <ligand>
        <name>substrate</name>
    </ligand>
</feature>
<dbReference type="NCBIfam" id="TIGR00067">
    <property type="entry name" value="glut_race"/>
    <property type="match status" value="1"/>
</dbReference>
<proteinExistence type="inferred from homology"/>
<protein>
    <recommendedName>
        <fullName evidence="2 7">Glutamate racemase</fullName>
        <ecNumber evidence="2 7">5.1.1.3</ecNumber>
    </recommendedName>
</protein>
<feature type="binding site" evidence="7">
    <location>
        <begin position="78"/>
        <end position="79"/>
    </location>
    <ligand>
        <name>substrate</name>
    </ligand>
</feature>
<keyword evidence="5 7" id="KW-0413">Isomerase</keyword>
<dbReference type="PANTHER" id="PTHR21198">
    <property type="entry name" value="GLUTAMATE RACEMASE"/>
    <property type="match status" value="1"/>
</dbReference>
<evidence type="ECO:0000256" key="1">
    <source>
        <dbReference type="ARBA" id="ARBA00001602"/>
    </source>
</evidence>
<organism evidence="8 9">
    <name type="scientific">Paenibacillus albilobatus</name>
    <dbReference type="NCBI Taxonomy" id="2716884"/>
    <lineage>
        <taxon>Bacteria</taxon>
        <taxon>Bacillati</taxon>
        <taxon>Bacillota</taxon>
        <taxon>Bacilli</taxon>
        <taxon>Bacillales</taxon>
        <taxon>Paenibacillaceae</taxon>
        <taxon>Paenibacillus</taxon>
    </lineage>
</organism>
<comment type="caution">
    <text evidence="8">The sequence shown here is derived from an EMBL/GenBank/DDBJ whole genome shotgun (WGS) entry which is preliminary data.</text>
</comment>
<dbReference type="Gene3D" id="3.40.50.1860">
    <property type="match status" value="2"/>
</dbReference>
<reference evidence="8" key="1">
    <citation type="submission" date="2021-03" db="EMBL/GenBank/DDBJ databases">
        <title>Antimicrobial resistance genes in bacteria isolated from Japanese honey, and their potential for conferring macrolide and lincosamide resistance in the American foulbrood pathogen Paenibacillus larvae.</title>
        <authorList>
            <person name="Okamoto M."/>
            <person name="Kumagai M."/>
            <person name="Kanamori H."/>
            <person name="Takamatsu D."/>
        </authorList>
    </citation>
    <scope>NUCLEOTIDE SEQUENCE</scope>
    <source>
        <strain evidence="8">J2TS6</strain>
    </source>
</reference>
<dbReference type="GO" id="GO:0071555">
    <property type="term" value="P:cell wall organization"/>
    <property type="evidence" value="ECO:0007669"/>
    <property type="project" value="UniProtKB-KW"/>
</dbReference>
<evidence type="ECO:0000313" key="9">
    <source>
        <dbReference type="Proteomes" id="UP000679779"/>
    </source>
</evidence>
<dbReference type="InterPro" id="IPR015942">
    <property type="entry name" value="Asp/Glu/hydantoin_racemase"/>
</dbReference>
<evidence type="ECO:0000256" key="2">
    <source>
        <dbReference type="ARBA" id="ARBA00013090"/>
    </source>
</evidence>
<keyword evidence="9" id="KW-1185">Reference proteome</keyword>
<dbReference type="SUPFAM" id="SSF53681">
    <property type="entry name" value="Aspartate/glutamate racemase"/>
    <property type="match status" value="2"/>
</dbReference>
<evidence type="ECO:0000256" key="5">
    <source>
        <dbReference type="ARBA" id="ARBA00023235"/>
    </source>
</evidence>
<dbReference type="GO" id="GO:0008360">
    <property type="term" value="P:regulation of cell shape"/>
    <property type="evidence" value="ECO:0007669"/>
    <property type="project" value="UniProtKB-KW"/>
</dbReference>
<evidence type="ECO:0000256" key="4">
    <source>
        <dbReference type="ARBA" id="ARBA00022984"/>
    </source>
</evidence>